<comment type="subunit">
    <text evidence="3">Interacts with SLC4A4.</text>
</comment>
<dbReference type="PROSITE" id="PS00162">
    <property type="entry name" value="ALPHA_CA_1"/>
    <property type="match status" value="1"/>
</dbReference>
<comment type="subcellular location">
    <subcellularLocation>
        <location evidence="1">Cell membrane</location>
        <topology evidence="1">Lipid-anchor</topology>
        <topology evidence="1">GPI-anchor</topology>
    </subcellularLocation>
</comment>
<protein>
    <recommendedName>
        <fullName evidence="11">Carbonic anhydrase</fullName>
        <ecNumber evidence="11">4.2.1.1</ecNumber>
    </recommendedName>
</protein>
<comment type="similarity">
    <text evidence="2 11">Belongs to the alpha-carbonic anhydrase family.</text>
</comment>
<keyword evidence="5" id="KW-0472">Membrane</keyword>
<evidence type="ECO:0000256" key="3">
    <source>
        <dbReference type="ARBA" id="ARBA00011736"/>
    </source>
</evidence>
<keyword evidence="15" id="KW-1185">Reference proteome</keyword>
<keyword evidence="5" id="KW-0325">Glycoprotein</keyword>
<reference evidence="14" key="2">
    <citation type="submission" date="2025-09" db="UniProtKB">
        <authorList>
            <consortium name="Ensembl"/>
        </authorList>
    </citation>
    <scope>IDENTIFICATION</scope>
</reference>
<gene>
    <name evidence="14" type="primary">Ca4</name>
</gene>
<organism evidence="14 15">
    <name type="scientific">Marmota marmota marmota</name>
    <name type="common">Alpine marmot</name>
    <dbReference type="NCBI Taxonomy" id="9994"/>
    <lineage>
        <taxon>Eukaryota</taxon>
        <taxon>Metazoa</taxon>
        <taxon>Chordata</taxon>
        <taxon>Craniata</taxon>
        <taxon>Vertebrata</taxon>
        <taxon>Euteleostomi</taxon>
        <taxon>Mammalia</taxon>
        <taxon>Eutheria</taxon>
        <taxon>Euarchontoglires</taxon>
        <taxon>Glires</taxon>
        <taxon>Rodentia</taxon>
        <taxon>Sciuromorpha</taxon>
        <taxon>Sciuridae</taxon>
        <taxon>Xerinae</taxon>
        <taxon>Marmotini</taxon>
        <taxon>Marmota</taxon>
    </lineage>
</organism>
<evidence type="ECO:0000256" key="11">
    <source>
        <dbReference type="RuleBase" id="RU367011"/>
    </source>
</evidence>
<dbReference type="GO" id="GO:0005886">
    <property type="term" value="C:plasma membrane"/>
    <property type="evidence" value="ECO:0007669"/>
    <property type="project" value="UniProtKB-SubCell"/>
</dbReference>
<dbReference type="Ensembl" id="ENSMMMT00000025427.1">
    <property type="protein sequence ID" value="ENSMMMP00000022430.1"/>
    <property type="gene ID" value="ENSMMMG00000019712.1"/>
</dbReference>
<sequence>MWLLLGFLALATAGPLAYAESHWCYDVQVNCSASCLGPNQWGGDCQKNHQSPVNIVTRKAVNYNLGRFSFSGYDKKQKWTVENNGHTVMVSLGNESRISGGGLAAPYRATQFHLHWSKELDRGSEHSLDGERFAMEMHIVHEKERGTRSNEKDGQTPKDQTAVLAFLVQVGLPCPAPSEPGVRSGCLEAWGRQADAPQAREALRASVLEAASPPPDQNELAVTSGSPGPLPSPLPFYFRRGTKQTRVSSPWWRLCPISPNLVSLDGEGGQVRGGSFSPHRKGRGRGAAGSQGEVYKGL</sequence>
<evidence type="ECO:0000256" key="5">
    <source>
        <dbReference type="ARBA" id="ARBA00022622"/>
    </source>
</evidence>
<evidence type="ECO:0000256" key="8">
    <source>
        <dbReference type="ARBA" id="ARBA00023288"/>
    </source>
</evidence>
<feature type="signal peptide" evidence="11">
    <location>
        <begin position="1"/>
        <end position="19"/>
    </location>
</feature>
<keyword evidence="6 11" id="KW-0479">Metal-binding</keyword>
<dbReference type="PANTHER" id="PTHR18952">
    <property type="entry name" value="CARBONIC ANHYDRASE"/>
    <property type="match status" value="1"/>
</dbReference>
<comment type="catalytic activity">
    <reaction evidence="10">
        <text>hydrogencarbonate + H(+) = CO2 + H2O</text>
        <dbReference type="Rhea" id="RHEA:10748"/>
        <dbReference type="ChEBI" id="CHEBI:15377"/>
        <dbReference type="ChEBI" id="CHEBI:15378"/>
        <dbReference type="ChEBI" id="CHEBI:16526"/>
        <dbReference type="ChEBI" id="CHEBI:17544"/>
        <dbReference type="EC" id="4.2.1.1"/>
    </reaction>
    <physiologicalReaction direction="left-to-right" evidence="10">
        <dbReference type="Rhea" id="RHEA:10749"/>
    </physiologicalReaction>
    <physiologicalReaction direction="right-to-left" evidence="10">
        <dbReference type="Rhea" id="RHEA:10750"/>
    </physiologicalReaction>
</comment>
<dbReference type="GeneTree" id="ENSGT00940000155690"/>
<comment type="function">
    <text evidence="11">Reversible hydration of carbon dioxide.</text>
</comment>
<dbReference type="InterPro" id="IPR001148">
    <property type="entry name" value="CA_dom"/>
</dbReference>
<evidence type="ECO:0000313" key="14">
    <source>
        <dbReference type="Ensembl" id="ENSMMMP00000022430.1"/>
    </source>
</evidence>
<evidence type="ECO:0000256" key="7">
    <source>
        <dbReference type="ARBA" id="ARBA00022833"/>
    </source>
</evidence>
<accession>A0A8C6A188</accession>
<dbReference type="Pfam" id="PF00194">
    <property type="entry name" value="Carb_anhydrase"/>
    <property type="match status" value="1"/>
</dbReference>
<dbReference type="GO" id="GO:0098552">
    <property type="term" value="C:side of membrane"/>
    <property type="evidence" value="ECO:0007669"/>
    <property type="project" value="UniProtKB-KW"/>
</dbReference>
<proteinExistence type="inferred from homology"/>
<evidence type="ECO:0000313" key="15">
    <source>
        <dbReference type="Proteomes" id="UP000694407"/>
    </source>
</evidence>
<dbReference type="Proteomes" id="UP000694407">
    <property type="component" value="Unplaced"/>
</dbReference>
<dbReference type="AlphaFoldDB" id="A0A8C6A188"/>
<evidence type="ECO:0000259" key="13">
    <source>
        <dbReference type="PROSITE" id="PS51144"/>
    </source>
</evidence>
<dbReference type="EC" id="4.2.1.1" evidence="11"/>
<evidence type="ECO:0000256" key="12">
    <source>
        <dbReference type="SAM" id="MobiDB-lite"/>
    </source>
</evidence>
<dbReference type="PANTHER" id="PTHR18952:SF95">
    <property type="entry name" value="CARBONIC ANHYDRASE 4"/>
    <property type="match status" value="1"/>
</dbReference>
<dbReference type="GO" id="GO:0004089">
    <property type="term" value="F:carbonate dehydratase activity"/>
    <property type="evidence" value="ECO:0007669"/>
    <property type="project" value="UniProtKB-UniRule"/>
</dbReference>
<dbReference type="InterPro" id="IPR023561">
    <property type="entry name" value="Carbonic_anhydrase_a-class"/>
</dbReference>
<dbReference type="InterPro" id="IPR018338">
    <property type="entry name" value="Carbonic_anhydrase_a-class_CS"/>
</dbReference>
<evidence type="ECO:0000256" key="1">
    <source>
        <dbReference type="ARBA" id="ARBA00004609"/>
    </source>
</evidence>
<evidence type="ECO:0000256" key="4">
    <source>
        <dbReference type="ARBA" id="ARBA00022475"/>
    </source>
</evidence>
<evidence type="ECO:0000256" key="6">
    <source>
        <dbReference type="ARBA" id="ARBA00022723"/>
    </source>
</evidence>
<dbReference type="GO" id="GO:0008270">
    <property type="term" value="F:zinc ion binding"/>
    <property type="evidence" value="ECO:0007669"/>
    <property type="project" value="UniProtKB-UniRule"/>
</dbReference>
<reference evidence="14" key="1">
    <citation type="submission" date="2025-08" db="UniProtKB">
        <authorList>
            <consortium name="Ensembl"/>
        </authorList>
    </citation>
    <scope>IDENTIFICATION</scope>
</reference>
<keyword evidence="7 11" id="KW-0862">Zinc</keyword>
<dbReference type="SMART" id="SM01057">
    <property type="entry name" value="Carb_anhydrase"/>
    <property type="match status" value="1"/>
</dbReference>
<name>A0A8C6A188_MARMA</name>
<keyword evidence="11" id="KW-0456">Lyase</keyword>
<feature type="region of interest" description="Disordered" evidence="12">
    <location>
        <begin position="211"/>
        <end position="237"/>
    </location>
</feature>
<feature type="domain" description="Alpha-carbonic anhydrase" evidence="13">
    <location>
        <begin position="21"/>
        <end position="298"/>
    </location>
</feature>
<comment type="cofactor">
    <cofactor evidence="11">
        <name>Zn(2+)</name>
        <dbReference type="ChEBI" id="CHEBI:29105"/>
    </cofactor>
</comment>
<keyword evidence="11" id="KW-0732">Signal</keyword>
<dbReference type="PROSITE" id="PS51144">
    <property type="entry name" value="ALPHA_CA_2"/>
    <property type="match status" value="1"/>
</dbReference>
<feature type="region of interest" description="Disordered" evidence="12">
    <location>
        <begin position="266"/>
        <end position="298"/>
    </location>
</feature>
<evidence type="ECO:0000256" key="10">
    <source>
        <dbReference type="ARBA" id="ARBA00049061"/>
    </source>
</evidence>
<keyword evidence="5" id="KW-0336">GPI-anchor</keyword>
<evidence type="ECO:0000256" key="2">
    <source>
        <dbReference type="ARBA" id="ARBA00010718"/>
    </source>
</evidence>
<comment type="function">
    <text evidence="9">Catalyzes the reversible hydration of carbon dioxide into bicarbonate and protons and thus is essential to maintaining intracellular and extracellular pH. May stimulate the sodium/bicarbonate transporter activity of SLC4A4 that acts in pH homeostasis. It is essential for acid overload removal from the retina and retina epithelium, and acid release in the choriocapillaris in the choroid.</text>
</comment>
<keyword evidence="4" id="KW-1003">Cell membrane</keyword>
<feature type="chain" id="PRO_5034902379" description="Carbonic anhydrase" evidence="11">
    <location>
        <begin position="20"/>
        <end position="298"/>
    </location>
</feature>
<dbReference type="SUPFAM" id="SSF51069">
    <property type="entry name" value="Carbonic anhydrase"/>
    <property type="match status" value="1"/>
</dbReference>
<dbReference type="InterPro" id="IPR036398">
    <property type="entry name" value="CA_dom_sf"/>
</dbReference>
<dbReference type="Gene3D" id="3.10.200.10">
    <property type="entry name" value="Alpha carbonic anhydrase"/>
    <property type="match status" value="1"/>
</dbReference>
<evidence type="ECO:0000256" key="9">
    <source>
        <dbReference type="ARBA" id="ARBA00045603"/>
    </source>
</evidence>
<keyword evidence="8" id="KW-0449">Lipoprotein</keyword>